<accession>A0ABZ0SHA5</accession>
<dbReference type="EMBL" id="CP121472">
    <property type="protein sequence ID" value="WPL19663.1"/>
    <property type="molecule type" value="Genomic_DNA"/>
</dbReference>
<proteinExistence type="predicted"/>
<dbReference type="Proteomes" id="UP001432180">
    <property type="component" value="Chromosome"/>
</dbReference>
<evidence type="ECO:0000313" key="1">
    <source>
        <dbReference type="EMBL" id="WPL19663.1"/>
    </source>
</evidence>
<name>A0ABZ0SHA5_9GAMM</name>
<protein>
    <submittedName>
        <fullName evidence="1">Uncharacterized protein</fullName>
    </submittedName>
</protein>
<organism evidence="1 2">
    <name type="scientific">Thiorhodovibrio winogradskyi</name>
    <dbReference type="NCBI Taxonomy" id="77007"/>
    <lineage>
        <taxon>Bacteria</taxon>
        <taxon>Pseudomonadati</taxon>
        <taxon>Pseudomonadota</taxon>
        <taxon>Gammaproteobacteria</taxon>
        <taxon>Chromatiales</taxon>
        <taxon>Chromatiaceae</taxon>
        <taxon>Thiorhodovibrio</taxon>
    </lineage>
</organism>
<reference evidence="1 2" key="1">
    <citation type="journal article" date="2023" name="Microorganisms">
        <title>Thiorhodovibrio frisius and Trv. litoralis spp. nov., Two Novel Members from a Clade of Fastidious Purple Sulfur Bacteria That Exhibit Unique Red-Shifted Light-Harvesting Capabilities.</title>
        <authorList>
            <person name="Methner A."/>
            <person name="Kuzyk S.B."/>
            <person name="Petersen J."/>
            <person name="Bauer S."/>
            <person name="Brinkmann H."/>
            <person name="Sichau K."/>
            <person name="Wanner G."/>
            <person name="Wolf J."/>
            <person name="Neumann-Schaal M."/>
            <person name="Henke P."/>
            <person name="Tank M."/>
            <person name="Sproer C."/>
            <person name="Bunk B."/>
            <person name="Overmann J."/>
        </authorList>
    </citation>
    <scope>NUCLEOTIDE SEQUENCE [LARGE SCALE GENOMIC DNA]</scope>
    <source>
        <strain evidence="1 2">DSM 6702</strain>
    </source>
</reference>
<keyword evidence="2" id="KW-1185">Reference proteome</keyword>
<evidence type="ECO:0000313" key="2">
    <source>
        <dbReference type="Proteomes" id="UP001432180"/>
    </source>
</evidence>
<gene>
    <name evidence="1" type="ORF">Thiowin_04804</name>
</gene>
<sequence length="51" mass="5820">MPSAWSMNPATKTAPSPSLLYQWLWDARLLLDSDDDEQARARFTADNSELH</sequence>